<reference evidence="3 4" key="1">
    <citation type="journal article" date="2008" name="Nature">
        <title>The genome of Laccaria bicolor provides insights into mycorrhizal symbiosis.</title>
        <authorList>
            <person name="Martin F."/>
            <person name="Aerts A."/>
            <person name="Ahren D."/>
            <person name="Brun A."/>
            <person name="Danchin E.G.J."/>
            <person name="Duchaussoy F."/>
            <person name="Gibon J."/>
            <person name="Kohler A."/>
            <person name="Lindquist E."/>
            <person name="Pereda V."/>
            <person name="Salamov A."/>
            <person name="Shapiro H.J."/>
            <person name="Wuyts J."/>
            <person name="Blaudez D."/>
            <person name="Buee M."/>
            <person name="Brokstein P."/>
            <person name="Canbaeck B."/>
            <person name="Cohen D."/>
            <person name="Courty P.E."/>
            <person name="Coutinho P.M."/>
            <person name="Delaruelle C."/>
            <person name="Detter J.C."/>
            <person name="Deveau A."/>
            <person name="DiFazio S."/>
            <person name="Duplessis S."/>
            <person name="Fraissinet-Tachet L."/>
            <person name="Lucic E."/>
            <person name="Frey-Klett P."/>
            <person name="Fourrey C."/>
            <person name="Feussner I."/>
            <person name="Gay G."/>
            <person name="Grimwood J."/>
            <person name="Hoegger P.J."/>
            <person name="Jain P."/>
            <person name="Kilaru S."/>
            <person name="Labbe J."/>
            <person name="Lin Y.C."/>
            <person name="Legue V."/>
            <person name="Le Tacon F."/>
            <person name="Marmeisse R."/>
            <person name="Melayah D."/>
            <person name="Montanini B."/>
            <person name="Muratet M."/>
            <person name="Nehls U."/>
            <person name="Niculita-Hirzel H."/>
            <person name="Oudot-Le Secq M.P."/>
            <person name="Peter M."/>
            <person name="Quesneville H."/>
            <person name="Rajashekar B."/>
            <person name="Reich M."/>
            <person name="Rouhier N."/>
            <person name="Schmutz J."/>
            <person name="Yin T."/>
            <person name="Chalot M."/>
            <person name="Henrissat B."/>
            <person name="Kuees U."/>
            <person name="Lucas S."/>
            <person name="Van de Peer Y."/>
            <person name="Podila G.K."/>
            <person name="Polle A."/>
            <person name="Pukkila P.J."/>
            <person name="Richardson P.M."/>
            <person name="Rouze P."/>
            <person name="Sanders I.R."/>
            <person name="Stajich J.E."/>
            <person name="Tunlid A."/>
            <person name="Tuskan G."/>
            <person name="Grigoriev I.V."/>
        </authorList>
    </citation>
    <scope>NUCLEOTIDE SEQUENCE [LARGE SCALE GENOMIC DNA]</scope>
    <source>
        <strain evidence="4">S238N-H82 / ATCC MYA-4686</strain>
    </source>
</reference>
<accession>B0DBK3</accession>
<keyword evidence="2" id="KW-0812">Transmembrane</keyword>
<dbReference type="Proteomes" id="UP000001194">
    <property type="component" value="Unassembled WGS sequence"/>
</dbReference>
<sequence>MSSRTGGRCTKPGHPPITSLEHQVKPPLFRRTPPWWSRWALGLIAVDVLITGTATGFTWNYWAQRVPKKVSGSEQSASKDDQTAAPTEMEWVLRPAWQRAGLCAGQFLFGVTFAGSLLGIRARFVRSLTILPGRPVTPGPNLSAAKIPMDGRRVFIQTADNRDNFGVELPIRKGWLEEGRDRSEIIVQFGGAKGHWFVGLHDSFINGEKLSLEDARSRFIKEWKAFGTQEDKQM</sequence>
<dbReference type="InParanoid" id="B0DBK3"/>
<evidence type="ECO:0000256" key="2">
    <source>
        <dbReference type="SAM" id="Phobius"/>
    </source>
</evidence>
<evidence type="ECO:0000313" key="4">
    <source>
        <dbReference type="Proteomes" id="UP000001194"/>
    </source>
</evidence>
<keyword evidence="4" id="KW-1185">Reference proteome</keyword>
<feature type="region of interest" description="Disordered" evidence="1">
    <location>
        <begin position="1"/>
        <end position="21"/>
    </location>
</feature>
<evidence type="ECO:0000313" key="3">
    <source>
        <dbReference type="EMBL" id="EDR08014.1"/>
    </source>
</evidence>
<dbReference type="RefSeq" id="XP_001881084.1">
    <property type="nucleotide sequence ID" value="XM_001881049.1"/>
</dbReference>
<name>B0DBK3_LACBS</name>
<gene>
    <name evidence="3" type="ORF">LACBIDRAFT_297600</name>
</gene>
<keyword evidence="2" id="KW-0472">Membrane</keyword>
<dbReference type="AlphaFoldDB" id="B0DBK3"/>
<feature type="transmembrane region" description="Helical" evidence="2">
    <location>
        <begin position="96"/>
        <end position="120"/>
    </location>
</feature>
<feature type="transmembrane region" description="Helical" evidence="2">
    <location>
        <begin position="39"/>
        <end position="62"/>
    </location>
</feature>
<proteinExistence type="predicted"/>
<dbReference type="KEGG" id="lbc:LACBIDRAFT_297600"/>
<dbReference type="EMBL" id="DS547102">
    <property type="protein sequence ID" value="EDR08014.1"/>
    <property type="molecule type" value="Genomic_DNA"/>
</dbReference>
<organism evidence="4">
    <name type="scientific">Laccaria bicolor (strain S238N-H82 / ATCC MYA-4686)</name>
    <name type="common">Bicoloured deceiver</name>
    <name type="synonym">Laccaria laccata var. bicolor</name>
    <dbReference type="NCBI Taxonomy" id="486041"/>
    <lineage>
        <taxon>Eukaryota</taxon>
        <taxon>Fungi</taxon>
        <taxon>Dikarya</taxon>
        <taxon>Basidiomycota</taxon>
        <taxon>Agaricomycotina</taxon>
        <taxon>Agaricomycetes</taxon>
        <taxon>Agaricomycetidae</taxon>
        <taxon>Agaricales</taxon>
        <taxon>Agaricineae</taxon>
        <taxon>Hydnangiaceae</taxon>
        <taxon>Laccaria</taxon>
    </lineage>
</organism>
<keyword evidence="2" id="KW-1133">Transmembrane helix</keyword>
<dbReference type="GeneID" id="6076972"/>
<protein>
    <submittedName>
        <fullName evidence="3">Predicted protein</fullName>
    </submittedName>
</protein>
<dbReference type="HOGENOM" id="CLU_091761_0_0_1"/>
<dbReference type="OrthoDB" id="2607755at2759"/>
<evidence type="ECO:0000256" key="1">
    <source>
        <dbReference type="SAM" id="MobiDB-lite"/>
    </source>
</evidence>